<keyword evidence="6" id="KW-1185">Reference proteome</keyword>
<comment type="caution">
    <text evidence="5">The sequence shown here is derived from an EMBL/GenBank/DDBJ whole genome shotgun (WGS) entry which is preliminary data.</text>
</comment>
<reference evidence="5 6" key="1">
    <citation type="submission" date="2023-03" db="EMBL/GenBank/DDBJ databases">
        <authorList>
            <person name="Shen W."/>
            <person name="Cai J."/>
        </authorList>
    </citation>
    <scope>NUCLEOTIDE SEQUENCE [LARGE SCALE GENOMIC DNA]</scope>
    <source>
        <strain evidence="5 6">D6-4</strain>
    </source>
</reference>
<proteinExistence type="predicted"/>
<dbReference type="InterPro" id="IPR042007">
    <property type="entry name" value="Sortase_A"/>
</dbReference>
<keyword evidence="2" id="KW-0378">Hydrolase</keyword>
<evidence type="ECO:0000313" key="5">
    <source>
        <dbReference type="EMBL" id="MDT2601929.1"/>
    </source>
</evidence>
<gene>
    <name evidence="5" type="ORF">P7D85_19285</name>
</gene>
<feature type="transmembrane region" description="Helical" evidence="4">
    <location>
        <begin position="230"/>
        <end position="253"/>
    </location>
</feature>
<keyword evidence="3" id="KW-0788">Thiol protease</keyword>
<protein>
    <submittedName>
        <fullName evidence="5">Class A sortase</fullName>
    </submittedName>
</protein>
<sequence>MKQTKKTHNLLIILLFIIGAGFICYPIIKNTVTIINIKEQEITETKVFPQAVSENERIELPTAESYLTASKEDINDAVGQLSIPSVKIETPLFAGLHNQELLYGAGLMYPERSIEKDNIVVLGHHLGISDLLLGNLTKVSLHDKIYFRLLDKTYQYTIIEKKQVHEEDIEVLANTPSPQLTLITCDEPTITDQRIVVTAKLEEEKSAKQSLSTVKAAEQKNKQELVRKSFIKYGLGPILLVLAVVTFGCWCIWRYV</sequence>
<dbReference type="Pfam" id="PF04203">
    <property type="entry name" value="Sortase"/>
    <property type="match status" value="1"/>
</dbReference>
<accession>A0ABU3F460</accession>
<dbReference type="RefSeq" id="WP_311823399.1">
    <property type="nucleotide sequence ID" value="NZ_JARPYF010000015.1"/>
</dbReference>
<keyword evidence="4" id="KW-0472">Membrane</keyword>
<dbReference type="CDD" id="cd06165">
    <property type="entry name" value="Sortase_A"/>
    <property type="match status" value="1"/>
</dbReference>
<feature type="transmembrane region" description="Helical" evidence="4">
    <location>
        <begin position="9"/>
        <end position="28"/>
    </location>
</feature>
<dbReference type="Proteomes" id="UP001252875">
    <property type="component" value="Unassembled WGS sequence"/>
</dbReference>
<organism evidence="5 6">
    <name type="scientific">Enterococcus hulanensis</name>
    <dbReference type="NCBI Taxonomy" id="2559929"/>
    <lineage>
        <taxon>Bacteria</taxon>
        <taxon>Bacillati</taxon>
        <taxon>Bacillota</taxon>
        <taxon>Bacilli</taxon>
        <taxon>Lactobacillales</taxon>
        <taxon>Enterococcaceae</taxon>
        <taxon>Enterococcus</taxon>
    </lineage>
</organism>
<dbReference type="EMBL" id="JARPYI010000014">
    <property type="protein sequence ID" value="MDT2601929.1"/>
    <property type="molecule type" value="Genomic_DNA"/>
</dbReference>
<keyword evidence="1" id="KW-0645">Protease</keyword>
<evidence type="ECO:0000256" key="4">
    <source>
        <dbReference type="SAM" id="Phobius"/>
    </source>
</evidence>
<evidence type="ECO:0000256" key="1">
    <source>
        <dbReference type="ARBA" id="ARBA00022670"/>
    </source>
</evidence>
<dbReference type="InterPro" id="IPR005754">
    <property type="entry name" value="Sortase"/>
</dbReference>
<dbReference type="Gene3D" id="2.40.260.10">
    <property type="entry name" value="Sortase"/>
    <property type="match status" value="1"/>
</dbReference>
<evidence type="ECO:0000256" key="2">
    <source>
        <dbReference type="ARBA" id="ARBA00022801"/>
    </source>
</evidence>
<keyword evidence="4" id="KW-1133">Transmembrane helix</keyword>
<evidence type="ECO:0000256" key="3">
    <source>
        <dbReference type="ARBA" id="ARBA00022807"/>
    </source>
</evidence>
<evidence type="ECO:0000313" key="6">
    <source>
        <dbReference type="Proteomes" id="UP001252875"/>
    </source>
</evidence>
<dbReference type="SUPFAM" id="SSF63817">
    <property type="entry name" value="Sortase"/>
    <property type="match status" value="1"/>
</dbReference>
<keyword evidence="4" id="KW-0812">Transmembrane</keyword>
<name>A0ABU3F460_9ENTE</name>
<dbReference type="NCBIfam" id="TIGR01076">
    <property type="entry name" value="sortase_fam"/>
    <property type="match status" value="1"/>
</dbReference>
<dbReference type="InterPro" id="IPR023365">
    <property type="entry name" value="Sortase_dom-sf"/>
</dbReference>